<proteinExistence type="predicted"/>
<dbReference type="Proteomes" id="UP001140091">
    <property type="component" value="Unassembled WGS sequence"/>
</dbReference>
<dbReference type="AlphaFoldDB" id="A0A9W8MEI4"/>
<organism evidence="2 3">
    <name type="scientific">Candolleomyces eurysporus</name>
    <dbReference type="NCBI Taxonomy" id="2828524"/>
    <lineage>
        <taxon>Eukaryota</taxon>
        <taxon>Fungi</taxon>
        <taxon>Dikarya</taxon>
        <taxon>Basidiomycota</taxon>
        <taxon>Agaricomycotina</taxon>
        <taxon>Agaricomycetes</taxon>
        <taxon>Agaricomycetidae</taxon>
        <taxon>Agaricales</taxon>
        <taxon>Agaricineae</taxon>
        <taxon>Psathyrellaceae</taxon>
        <taxon>Candolleomyces</taxon>
    </lineage>
</organism>
<feature type="region of interest" description="Disordered" evidence="1">
    <location>
        <begin position="1"/>
        <end position="31"/>
    </location>
</feature>
<evidence type="ECO:0008006" key="4">
    <source>
        <dbReference type="Google" id="ProtNLM"/>
    </source>
</evidence>
<evidence type="ECO:0000313" key="3">
    <source>
        <dbReference type="Proteomes" id="UP001140091"/>
    </source>
</evidence>
<sequence length="289" mass="33058">MPIANRTKIDTTSNDTAKTQGSSPQSPQTVRHPLYYKESKDVYILVGHVYFRLPSTDFPRSFFEKFAGREGLGASIDTWPGIGAPENAIYMTEDETKPEEFEKLAWALHNPLIDDFSAATLDDWLDISRLAHRWGFDKLTAMAIRHIKEAETNTPDMSPVERVYKYELNNPPAELVEDLYVKICTREEGLSDAEWDRLDSLGGNQGRQVHRAREALLKARVRGRLDNEQKKSIVREVLGLGDRKTTNSSPPPAQIRNAAATNDHYARFKNEYERQLNPKFSERYFILGR</sequence>
<feature type="compositionally biased region" description="Polar residues" evidence="1">
    <location>
        <begin position="10"/>
        <end position="29"/>
    </location>
</feature>
<name>A0A9W8MEI4_9AGAR</name>
<feature type="non-terminal residue" evidence="2">
    <location>
        <position position="289"/>
    </location>
</feature>
<comment type="caution">
    <text evidence="2">The sequence shown here is derived from an EMBL/GenBank/DDBJ whole genome shotgun (WGS) entry which is preliminary data.</text>
</comment>
<accession>A0A9W8MEI4</accession>
<keyword evidence="3" id="KW-1185">Reference proteome</keyword>
<evidence type="ECO:0000313" key="2">
    <source>
        <dbReference type="EMBL" id="KAJ2926887.1"/>
    </source>
</evidence>
<reference evidence="2" key="1">
    <citation type="submission" date="2022-06" db="EMBL/GenBank/DDBJ databases">
        <title>Genome Sequence of Candolleomyces eurysporus.</title>
        <authorList>
            <person name="Buettner E."/>
        </authorList>
    </citation>
    <scope>NUCLEOTIDE SEQUENCE</scope>
    <source>
        <strain evidence="2">VTCC 930004</strain>
    </source>
</reference>
<dbReference type="EMBL" id="JANBPK010001043">
    <property type="protein sequence ID" value="KAJ2926887.1"/>
    <property type="molecule type" value="Genomic_DNA"/>
</dbReference>
<protein>
    <recommendedName>
        <fullName evidence="4">BTB domain-containing protein</fullName>
    </recommendedName>
</protein>
<gene>
    <name evidence="2" type="ORF">H1R20_g10215</name>
</gene>
<evidence type="ECO:0000256" key="1">
    <source>
        <dbReference type="SAM" id="MobiDB-lite"/>
    </source>
</evidence>
<dbReference type="OrthoDB" id="2748335at2759"/>